<feature type="transmembrane region" description="Helical" evidence="1">
    <location>
        <begin position="554"/>
        <end position="577"/>
    </location>
</feature>
<sequence length="656" mass="72149">MPSFMRKISCKMIVSALLAVTVGVSLLEIQTPVSAALPASTSLSDKSEGAAADLNDTAQLTAFIDGIMNVHLDNFKIPGAVISIVKDGQVLLAKGYGHSNLEEGKLVDPRTNLFRIASTTKLFTWTAVMQLVEQGKLDLDTDVNTYLKTVKIPKTYPQPVTMRHLLTHTAGFEEGGVGYQITTDPTKLPVSISDTLSKHRLALVRPPGEMMSYSNYGAALAGLIVEEISGIDYNDFIQNNIFNPLDMKYATVHEPVPASLEPYVVLGYARENGQFVTKPLTFEGGFRPAGSGSVSAVDMAHFMIAHLQNGRYGDQQILKPETAKLMHAPAFKFDKRLPAMDLGFYELRMNGLRVIAHGGADTLFNTELYLVPDKQIGIFVSYSGGEGGTAAAGLAKAFFDRYYPAQVGKLPAVSAELENAVPKYAGSYQFTRRNHSEIDKFFSFLSQISVSVSDNRLSIGSGAEQQIYAPIEPNLFQEVGGTHQIGFRTNASGKVTHLLLDILPEMPLEPTPLLDQPKFWLPLLGISAILFITVLIGLAYRRREIKELPKAQKWAVRLSAATSAWALVTLIATYVVVLNMDQLDRLSRITASLNLYLFMPVILVGLTVAILALSVMAWKNQYWTVLKRVHYTLVALSAVVMSLFYYHWNLLGWQFG</sequence>
<dbReference type="Gene3D" id="3.40.710.10">
    <property type="entry name" value="DD-peptidase/beta-lactamase superfamily"/>
    <property type="match status" value="1"/>
</dbReference>
<keyword evidence="1" id="KW-0472">Membrane</keyword>
<evidence type="ECO:0000256" key="1">
    <source>
        <dbReference type="SAM" id="Phobius"/>
    </source>
</evidence>
<dbReference type="PANTHER" id="PTHR46825:SF9">
    <property type="entry name" value="BETA-LACTAMASE-RELATED DOMAIN-CONTAINING PROTEIN"/>
    <property type="match status" value="1"/>
</dbReference>
<evidence type="ECO:0000256" key="2">
    <source>
        <dbReference type="SAM" id="SignalP"/>
    </source>
</evidence>
<feature type="signal peptide" evidence="2">
    <location>
        <begin position="1"/>
        <end position="35"/>
    </location>
</feature>
<proteinExistence type="predicted"/>
<feature type="transmembrane region" description="Helical" evidence="1">
    <location>
        <begin position="629"/>
        <end position="648"/>
    </location>
</feature>
<evidence type="ECO:0000313" key="5">
    <source>
        <dbReference type="Proteomes" id="UP001652445"/>
    </source>
</evidence>
<name>A0ABT2UEK2_9BACL</name>
<feature type="transmembrane region" description="Helical" evidence="1">
    <location>
        <begin position="519"/>
        <end position="542"/>
    </location>
</feature>
<protein>
    <submittedName>
        <fullName evidence="4">Beta-lactamase family protein</fullName>
    </submittedName>
</protein>
<dbReference type="EMBL" id="JAOQIO010000023">
    <property type="protein sequence ID" value="MCU6792431.1"/>
    <property type="molecule type" value="Genomic_DNA"/>
</dbReference>
<feature type="transmembrane region" description="Helical" evidence="1">
    <location>
        <begin position="597"/>
        <end position="617"/>
    </location>
</feature>
<evidence type="ECO:0000313" key="4">
    <source>
        <dbReference type="EMBL" id="MCU6792431.1"/>
    </source>
</evidence>
<keyword evidence="2" id="KW-0732">Signal</keyword>
<accession>A0ABT2UEK2</accession>
<feature type="chain" id="PRO_5047451084" evidence="2">
    <location>
        <begin position="36"/>
        <end position="656"/>
    </location>
</feature>
<organism evidence="4 5">
    <name type="scientific">Paenibacillus baimaensis</name>
    <dbReference type="NCBI Taxonomy" id="2982185"/>
    <lineage>
        <taxon>Bacteria</taxon>
        <taxon>Bacillati</taxon>
        <taxon>Bacillota</taxon>
        <taxon>Bacilli</taxon>
        <taxon>Bacillales</taxon>
        <taxon>Paenibacillaceae</taxon>
        <taxon>Paenibacillus</taxon>
    </lineage>
</organism>
<reference evidence="4 5" key="1">
    <citation type="submission" date="2022-09" db="EMBL/GenBank/DDBJ databases">
        <authorList>
            <person name="Han X.L."/>
            <person name="Wang Q."/>
            <person name="Lu T."/>
        </authorList>
    </citation>
    <scope>NUCLEOTIDE SEQUENCE [LARGE SCALE GENOMIC DNA]</scope>
    <source>
        <strain evidence="4 5">WQ 127069</strain>
    </source>
</reference>
<keyword evidence="5" id="KW-1185">Reference proteome</keyword>
<dbReference type="Proteomes" id="UP001652445">
    <property type="component" value="Unassembled WGS sequence"/>
</dbReference>
<dbReference type="PANTHER" id="PTHR46825">
    <property type="entry name" value="D-ALANYL-D-ALANINE-CARBOXYPEPTIDASE/ENDOPEPTIDASE AMPH"/>
    <property type="match status" value="1"/>
</dbReference>
<dbReference type="Pfam" id="PF00144">
    <property type="entry name" value="Beta-lactamase"/>
    <property type="match status" value="1"/>
</dbReference>
<dbReference type="RefSeq" id="WP_262683822.1">
    <property type="nucleotide sequence ID" value="NZ_JAOQIO010000023.1"/>
</dbReference>
<comment type="caution">
    <text evidence="4">The sequence shown here is derived from an EMBL/GenBank/DDBJ whole genome shotgun (WGS) entry which is preliminary data.</text>
</comment>
<gene>
    <name evidence="4" type="ORF">OB236_09850</name>
</gene>
<dbReference type="InterPro" id="IPR001466">
    <property type="entry name" value="Beta-lactam-related"/>
</dbReference>
<keyword evidence="1" id="KW-0812">Transmembrane</keyword>
<evidence type="ECO:0000259" key="3">
    <source>
        <dbReference type="Pfam" id="PF00144"/>
    </source>
</evidence>
<dbReference type="SUPFAM" id="SSF56601">
    <property type="entry name" value="beta-lactamase/transpeptidase-like"/>
    <property type="match status" value="1"/>
</dbReference>
<dbReference type="InterPro" id="IPR012338">
    <property type="entry name" value="Beta-lactam/transpept-like"/>
</dbReference>
<feature type="domain" description="Beta-lactamase-related" evidence="3">
    <location>
        <begin position="75"/>
        <end position="387"/>
    </location>
</feature>
<keyword evidence="1" id="KW-1133">Transmembrane helix</keyword>
<dbReference type="InterPro" id="IPR050491">
    <property type="entry name" value="AmpC-like"/>
</dbReference>